<keyword evidence="5" id="KW-0378">Hydrolase</keyword>
<protein>
    <submittedName>
        <fullName evidence="5">Restriction endonuclease subunit S</fullName>
    </submittedName>
</protein>
<evidence type="ECO:0000313" key="5">
    <source>
        <dbReference type="EMBL" id="TGN26453.1"/>
    </source>
</evidence>
<dbReference type="PANTHER" id="PTHR30408">
    <property type="entry name" value="TYPE-1 RESTRICTION ENZYME ECOKI SPECIFICITY PROTEIN"/>
    <property type="match status" value="1"/>
</dbReference>
<comment type="similarity">
    <text evidence="1">Belongs to the type-I restriction system S methylase family.</text>
</comment>
<dbReference type="InterPro" id="IPR000055">
    <property type="entry name" value="Restrct_endonuc_typeI_TRD"/>
</dbReference>
<proteinExistence type="inferred from homology"/>
<evidence type="ECO:0000259" key="4">
    <source>
        <dbReference type="Pfam" id="PF01420"/>
    </source>
</evidence>
<dbReference type="EMBL" id="SRPE01000007">
    <property type="protein sequence ID" value="TGN26453.1"/>
    <property type="molecule type" value="Genomic_DNA"/>
</dbReference>
<keyword evidence="2" id="KW-0680">Restriction system</keyword>
<dbReference type="Pfam" id="PF01420">
    <property type="entry name" value="Methylase_S"/>
    <property type="match status" value="2"/>
</dbReference>
<gene>
    <name evidence="5" type="ORF">E4J94_11545</name>
</gene>
<dbReference type="Gene3D" id="3.90.220.20">
    <property type="entry name" value="DNA methylase specificity domains"/>
    <property type="match status" value="2"/>
</dbReference>
<dbReference type="GO" id="GO:0003677">
    <property type="term" value="F:DNA binding"/>
    <property type="evidence" value="ECO:0007669"/>
    <property type="project" value="UniProtKB-KW"/>
</dbReference>
<dbReference type="CDD" id="cd17252">
    <property type="entry name" value="RMtype1_S_EcoKI-TRD1-CR1_like"/>
    <property type="match status" value="1"/>
</dbReference>
<dbReference type="AlphaFoldDB" id="A0A4Z1B0A2"/>
<dbReference type="PANTHER" id="PTHR30408:SF12">
    <property type="entry name" value="TYPE I RESTRICTION ENZYME MJAVIII SPECIFICITY SUBUNIT"/>
    <property type="match status" value="1"/>
</dbReference>
<accession>A0A4Z1B0A2</accession>
<dbReference type="OrthoDB" id="9816225at2"/>
<dbReference type="GO" id="GO:0009307">
    <property type="term" value="P:DNA restriction-modification system"/>
    <property type="evidence" value="ECO:0007669"/>
    <property type="project" value="UniProtKB-KW"/>
</dbReference>
<dbReference type="RefSeq" id="WP_135835955.1">
    <property type="nucleotide sequence ID" value="NZ_SRPE01000007.1"/>
</dbReference>
<name>A0A4Z1B0A2_9FLAO</name>
<keyword evidence="6" id="KW-1185">Reference proteome</keyword>
<keyword evidence="5" id="KW-0540">Nuclease</keyword>
<organism evidence="5 6">
    <name type="scientific">Empedobacter tilapiae</name>
    <dbReference type="NCBI Taxonomy" id="2491114"/>
    <lineage>
        <taxon>Bacteria</taxon>
        <taxon>Pseudomonadati</taxon>
        <taxon>Bacteroidota</taxon>
        <taxon>Flavobacteriia</taxon>
        <taxon>Flavobacteriales</taxon>
        <taxon>Weeksellaceae</taxon>
        <taxon>Empedobacter</taxon>
    </lineage>
</organism>
<feature type="domain" description="Type I restriction modification DNA specificity" evidence="4">
    <location>
        <begin position="206"/>
        <end position="380"/>
    </location>
</feature>
<sequence>MEKINLGQISKQIRGVSYKPNDVIDSKNSGYIPLLKGNNIQDFDIDWSNVIYIKENNISENQLLRFGDILLTSSSGSKNLLGKHLMIKSNNINVTFGAFCKVIRPIKNKIYPYYLDAYFKTNTYRKYIQNVTQGANINNLRNEDFDNIEIPLPSYADQIRIANVLGKIEEVIQARKNAIDQLDELVKATFYDMFDDPVRNEKGIPLKELTTKIGSGSTPKGGDESYKDEGISLIRSLNIYNNKFSYDKLAHIDDDQAYKLRNVIVESDDILLNITGASVARCCIVPNDVLPARVNQHVSILRFKKDTINPYYAVHLLTSDSFQKYLYELSTSKSATREAITKDQLENLLVNVPPLDIQNQFAAIAQKIGKLKAEQEKQLLEMQALYASVSHAAFSGTLDLTRIPYDERLLPVVEPVNEPEVIDKKKEEPKELENKIPLQLNGLSGKRTKDVLPSTNEWSKLSFKKIAELITNHFQANYFNSEMLLRFLTEEAKLNVDYFSSKEQKLNLKLENANDFLIFLSDAVTDKNPYLKLEQVFYDAEVENIIGIAFTIQDLEKLSKKTTQERSGIYFRIKNETTTR</sequence>
<dbReference type="InterPro" id="IPR044946">
    <property type="entry name" value="Restrct_endonuc_typeI_TRD_sf"/>
</dbReference>
<feature type="domain" description="Type I restriction modification DNA specificity" evidence="4">
    <location>
        <begin position="2"/>
        <end position="180"/>
    </location>
</feature>
<comment type="caution">
    <text evidence="5">The sequence shown here is derived from an EMBL/GenBank/DDBJ whole genome shotgun (WGS) entry which is preliminary data.</text>
</comment>
<evidence type="ECO:0000313" key="6">
    <source>
        <dbReference type="Proteomes" id="UP000297998"/>
    </source>
</evidence>
<dbReference type="SUPFAM" id="SSF116734">
    <property type="entry name" value="DNA methylase specificity domain"/>
    <property type="match status" value="2"/>
</dbReference>
<evidence type="ECO:0000256" key="3">
    <source>
        <dbReference type="ARBA" id="ARBA00023125"/>
    </source>
</evidence>
<dbReference type="InterPro" id="IPR052021">
    <property type="entry name" value="Type-I_RS_S_subunit"/>
</dbReference>
<dbReference type="Proteomes" id="UP000297998">
    <property type="component" value="Unassembled WGS sequence"/>
</dbReference>
<dbReference type="GO" id="GO:0004519">
    <property type="term" value="F:endonuclease activity"/>
    <property type="evidence" value="ECO:0007669"/>
    <property type="project" value="UniProtKB-KW"/>
</dbReference>
<evidence type="ECO:0000256" key="1">
    <source>
        <dbReference type="ARBA" id="ARBA00010923"/>
    </source>
</evidence>
<keyword evidence="3" id="KW-0238">DNA-binding</keyword>
<keyword evidence="5" id="KW-0255">Endonuclease</keyword>
<reference evidence="5 6" key="1">
    <citation type="submission" date="2019-03" db="EMBL/GenBank/DDBJ databases">
        <title>Empedobacter tilapiae sp. nov., isolated from an intestine of Nile tilapia Oreochromis niloticus.</title>
        <authorList>
            <person name="Kim Y.-O."/>
            <person name="Yoon J.-H."/>
        </authorList>
    </citation>
    <scope>NUCLEOTIDE SEQUENCE [LARGE SCALE GENOMIC DNA]</scope>
    <source>
        <strain evidence="5 6">MRS2</strain>
    </source>
</reference>
<evidence type="ECO:0000256" key="2">
    <source>
        <dbReference type="ARBA" id="ARBA00022747"/>
    </source>
</evidence>